<proteinExistence type="predicted"/>
<dbReference type="AlphaFoldDB" id="A0A0E9PWR9"/>
<protein>
    <submittedName>
        <fullName evidence="1">Uncharacterized protein</fullName>
    </submittedName>
</protein>
<sequence>MVQLNRIHLFIPPTSRSSTYSIYFRFSH</sequence>
<reference evidence="1" key="2">
    <citation type="journal article" date="2015" name="Fish Shellfish Immunol.">
        <title>Early steps in the European eel (Anguilla anguilla)-Vibrio vulnificus interaction in the gills: Role of the RtxA13 toxin.</title>
        <authorList>
            <person name="Callol A."/>
            <person name="Pajuelo D."/>
            <person name="Ebbesson L."/>
            <person name="Teles M."/>
            <person name="MacKenzie S."/>
            <person name="Amaro C."/>
        </authorList>
    </citation>
    <scope>NUCLEOTIDE SEQUENCE</scope>
</reference>
<dbReference type="EMBL" id="GBXM01099506">
    <property type="protein sequence ID" value="JAH09071.1"/>
    <property type="molecule type" value="Transcribed_RNA"/>
</dbReference>
<organism evidence="1">
    <name type="scientific">Anguilla anguilla</name>
    <name type="common">European freshwater eel</name>
    <name type="synonym">Muraena anguilla</name>
    <dbReference type="NCBI Taxonomy" id="7936"/>
    <lineage>
        <taxon>Eukaryota</taxon>
        <taxon>Metazoa</taxon>
        <taxon>Chordata</taxon>
        <taxon>Craniata</taxon>
        <taxon>Vertebrata</taxon>
        <taxon>Euteleostomi</taxon>
        <taxon>Actinopterygii</taxon>
        <taxon>Neopterygii</taxon>
        <taxon>Teleostei</taxon>
        <taxon>Anguilliformes</taxon>
        <taxon>Anguillidae</taxon>
        <taxon>Anguilla</taxon>
    </lineage>
</organism>
<name>A0A0E9PWR9_ANGAN</name>
<accession>A0A0E9PWR9</accession>
<evidence type="ECO:0000313" key="1">
    <source>
        <dbReference type="EMBL" id="JAH09071.1"/>
    </source>
</evidence>
<reference evidence="1" key="1">
    <citation type="submission" date="2014-11" db="EMBL/GenBank/DDBJ databases">
        <authorList>
            <person name="Amaro Gonzalez C."/>
        </authorList>
    </citation>
    <scope>NUCLEOTIDE SEQUENCE</scope>
</reference>